<dbReference type="AlphaFoldDB" id="K4IYH1"/>
<dbReference type="HOGENOM" id="CLU_023845_4_0_10"/>
<dbReference type="CDD" id="cd04186">
    <property type="entry name" value="GT_2_like_c"/>
    <property type="match status" value="1"/>
</dbReference>
<dbReference type="Gene3D" id="3.90.550.10">
    <property type="entry name" value="Spore Coat Polysaccharide Biosynthesis Protein SpsA, Chain A"/>
    <property type="match status" value="1"/>
</dbReference>
<dbReference type="EMBL" id="CP003879">
    <property type="protein sequence ID" value="AFU70505.1"/>
    <property type="molecule type" value="Genomic_DNA"/>
</dbReference>
<evidence type="ECO:0000313" key="4">
    <source>
        <dbReference type="EMBL" id="AFU70505.1"/>
    </source>
</evidence>
<dbReference type="eggNOG" id="COG1216">
    <property type="taxonomic scope" value="Bacteria"/>
</dbReference>
<evidence type="ECO:0000256" key="1">
    <source>
        <dbReference type="ARBA" id="ARBA00006739"/>
    </source>
</evidence>
<dbReference type="STRING" id="313595.P700755_003932"/>
<evidence type="ECO:0000256" key="2">
    <source>
        <dbReference type="ARBA" id="ARBA00022676"/>
    </source>
</evidence>
<proteinExistence type="inferred from homology"/>
<comment type="similarity">
    <text evidence="1">Belongs to the glycosyltransferase 2 family.</text>
</comment>
<keyword evidence="5" id="KW-1185">Reference proteome</keyword>
<dbReference type="Pfam" id="PF13641">
    <property type="entry name" value="Glyco_tranf_2_3"/>
    <property type="match status" value="1"/>
</dbReference>
<dbReference type="KEGG" id="ptq:P700755_003932"/>
<dbReference type="InterPro" id="IPR029044">
    <property type="entry name" value="Nucleotide-diphossugar_trans"/>
</dbReference>
<dbReference type="GO" id="GO:0016757">
    <property type="term" value="F:glycosyltransferase activity"/>
    <property type="evidence" value="ECO:0007669"/>
    <property type="project" value="UniProtKB-KW"/>
</dbReference>
<dbReference type="OrthoDB" id="9771846at2"/>
<reference evidence="4" key="2">
    <citation type="submission" date="2012-09" db="EMBL/GenBank/DDBJ databases">
        <title>The complete sequence of Psychroflexus torquis an extreme psychrophile from sea-ice that is stimulated by light.</title>
        <authorList>
            <person name="Feng S."/>
            <person name="Powell S.M."/>
            <person name="Bowman J.P."/>
        </authorList>
    </citation>
    <scope>NUCLEOTIDE SEQUENCE [LARGE SCALE GENOMIC DNA]</scope>
    <source>
        <strain evidence="4">ATCC 700755</strain>
    </source>
</reference>
<dbReference type="PANTHER" id="PTHR43179:SF12">
    <property type="entry name" value="GALACTOFURANOSYLTRANSFERASE GLFT2"/>
    <property type="match status" value="1"/>
</dbReference>
<gene>
    <name evidence="4" type="ordered locus">P700755_003932</name>
</gene>
<dbReference type="RefSeq" id="WP_015026038.1">
    <property type="nucleotide sequence ID" value="NC_018721.1"/>
</dbReference>
<protein>
    <submittedName>
        <fullName evidence="4">Glycosyltransferase, GTA_type superfamily</fullName>
    </submittedName>
</protein>
<reference evidence="4" key="1">
    <citation type="submission" date="2006-03" db="EMBL/GenBank/DDBJ databases">
        <authorList>
            <person name="Bowman J."/>
            <person name="Ferriera S."/>
            <person name="Johnson J."/>
            <person name="Kravitz S."/>
            <person name="Halpern A."/>
            <person name="Remington K."/>
            <person name="Beeson K."/>
            <person name="Tran B."/>
            <person name="Rogers Y.-H."/>
            <person name="Friedman R."/>
            <person name="Venter J.C."/>
        </authorList>
    </citation>
    <scope>NUCLEOTIDE SEQUENCE [LARGE SCALE GENOMIC DNA]</scope>
    <source>
        <strain evidence="4">ATCC 700755</strain>
    </source>
</reference>
<keyword evidence="3" id="KW-0808">Transferase</keyword>
<sequence>MNIAVVVLNWNGKALLEKYLPSVLTHSALAKVYVADNASTDGSLEFLSQQYPEVVVLKNMTNLGFAGGYNEALNNVEEDIYVLLNNDVEVTKGWLSPFLRLFASNTSIAAIQPKIKSIQQPKNFDYAGAAGGFIDALGYPFCRGRIFDSIEEDTGQYDTEIEVFWASGACLAVRKECFRLADGFDESYFAHQEEIDLCWRLKNLGFTIMYTYKSEVFHQGGGTLSNSSPHKTFLNFRNSLSSILKNSERNPYPILFVRLLLDGIAALRFLTQGKFSHFFAIFKSHISFYTKFIDLIHKRHQLQKKKQIFVVKSIVWHSFVLGNKKYSRLKMINK</sequence>
<dbReference type="Proteomes" id="UP000008514">
    <property type="component" value="Chromosome"/>
</dbReference>
<dbReference type="PANTHER" id="PTHR43179">
    <property type="entry name" value="RHAMNOSYLTRANSFERASE WBBL"/>
    <property type="match status" value="1"/>
</dbReference>
<evidence type="ECO:0000256" key="3">
    <source>
        <dbReference type="ARBA" id="ARBA00022679"/>
    </source>
</evidence>
<keyword evidence="2" id="KW-0328">Glycosyltransferase</keyword>
<name>K4IYH1_PSYTT</name>
<organism evidence="4 5">
    <name type="scientific">Psychroflexus torquis (strain ATCC 700755 / CIP 106069 / ACAM 623)</name>
    <dbReference type="NCBI Taxonomy" id="313595"/>
    <lineage>
        <taxon>Bacteria</taxon>
        <taxon>Pseudomonadati</taxon>
        <taxon>Bacteroidota</taxon>
        <taxon>Flavobacteriia</taxon>
        <taxon>Flavobacteriales</taxon>
        <taxon>Flavobacteriaceae</taxon>
        <taxon>Psychroflexus</taxon>
    </lineage>
</organism>
<dbReference type="SUPFAM" id="SSF53448">
    <property type="entry name" value="Nucleotide-diphospho-sugar transferases"/>
    <property type="match status" value="1"/>
</dbReference>
<evidence type="ECO:0000313" key="5">
    <source>
        <dbReference type="Proteomes" id="UP000008514"/>
    </source>
</evidence>
<accession>K4IYH1</accession>